<organism evidence="11 12">
    <name type="scientific">Myxozyma melibiosi</name>
    <dbReference type="NCBI Taxonomy" id="54550"/>
    <lineage>
        <taxon>Eukaryota</taxon>
        <taxon>Fungi</taxon>
        <taxon>Dikarya</taxon>
        <taxon>Ascomycota</taxon>
        <taxon>Saccharomycotina</taxon>
        <taxon>Lipomycetes</taxon>
        <taxon>Lipomycetales</taxon>
        <taxon>Lipomycetaceae</taxon>
        <taxon>Myxozyma</taxon>
    </lineage>
</organism>
<dbReference type="PANTHER" id="PTHR22760:SF2">
    <property type="entry name" value="ALPHA-1,2-MANNOSYLTRANSFERASE ALG9"/>
    <property type="match status" value="1"/>
</dbReference>
<evidence type="ECO:0000256" key="3">
    <source>
        <dbReference type="ARBA" id="ARBA00007063"/>
    </source>
</evidence>
<keyword evidence="12" id="KW-1185">Reference proteome</keyword>
<sequence>MSKTSGSSKADLVADQSLSRHLLFVFAVVAGIRSLCARFSIIPDCDEVFNYWEPTHYLTHGFGLETWEYSPVYAIRSWSYAWIHAVLVNLCRLIGFSEAGLFFALRAVLGTFCAFCEVQLYGSLLRNVSQSAAQWFIFFSLTATGMFHASVTYLPSSFSMYFTMLAYSKILEPESLHSPGPAILMFSVSAVLGWPFSVAVAIPFFSEILRELVSDPARWKIALRIVKAGLLALTLLAGVVAFDSYAFQKLQIVPLNIVLYNVLGTDETGPEIFGTEKWTYYVFNLLLNFNVVVLFAILSAAVMVNMTFLYSSLSTTKIITILSPLFLWSIIFFRQPHKEERFFYVVYPLICMNAAIFVDSFIVLGKRLFEIIEVPASTIRALDYIVHIEVVALVTLIAFSRIAALHSFYFAPLEVYGALFDENAKLGSQDSDILNVCVGREWYRYPSSYFLPENMRLKFIQSDFDGMLPTEFVGESWLDGASRVPAGLNNVNKQELSFYVPVSECDYLVDSNFTVSDVEGTHEQQYVADTEWWQVVNCSRLLDNDQSSLLARIFKLPEAAEGMILETPLYHRTWVSYCLLKSVKR</sequence>
<name>A0ABR1F4L4_9ASCO</name>
<comment type="caution">
    <text evidence="11">The sequence shown here is derived from an EMBL/GenBank/DDBJ whole genome shotgun (WGS) entry which is preliminary data.</text>
</comment>
<feature type="transmembrane region" description="Helical" evidence="10">
    <location>
        <begin position="136"/>
        <end position="162"/>
    </location>
</feature>
<dbReference type="GeneID" id="90035980"/>
<dbReference type="RefSeq" id="XP_064767780.1">
    <property type="nucleotide sequence ID" value="XM_064910468.1"/>
</dbReference>
<dbReference type="EMBL" id="JBBJBU010000007">
    <property type="protein sequence ID" value="KAK7204747.1"/>
    <property type="molecule type" value="Genomic_DNA"/>
</dbReference>
<feature type="transmembrane region" description="Helical" evidence="10">
    <location>
        <begin position="342"/>
        <end position="364"/>
    </location>
</feature>
<comment type="similarity">
    <text evidence="3 10">Belongs to the glycosyltransferase 22 family.</text>
</comment>
<evidence type="ECO:0000256" key="6">
    <source>
        <dbReference type="ARBA" id="ARBA00022692"/>
    </source>
</evidence>
<evidence type="ECO:0000256" key="10">
    <source>
        <dbReference type="RuleBase" id="RU363075"/>
    </source>
</evidence>
<feature type="transmembrane region" description="Helical" evidence="10">
    <location>
        <begin position="225"/>
        <end position="247"/>
    </location>
</feature>
<protein>
    <recommendedName>
        <fullName evidence="10">Mannosyltransferase</fullName>
        <ecNumber evidence="10">2.4.1.-</ecNumber>
    </recommendedName>
</protein>
<dbReference type="EC" id="2.4.1.-" evidence="10"/>
<feature type="transmembrane region" description="Helical" evidence="10">
    <location>
        <begin position="103"/>
        <end position="124"/>
    </location>
</feature>
<evidence type="ECO:0000256" key="1">
    <source>
        <dbReference type="ARBA" id="ARBA00004477"/>
    </source>
</evidence>
<feature type="transmembrane region" description="Helical" evidence="10">
    <location>
        <begin position="384"/>
        <end position="404"/>
    </location>
</feature>
<evidence type="ECO:0000256" key="4">
    <source>
        <dbReference type="ARBA" id="ARBA00022676"/>
    </source>
</evidence>
<gene>
    <name evidence="11" type="ORF">BZA70DRAFT_239195</name>
</gene>
<comment type="subcellular location">
    <subcellularLocation>
        <location evidence="1 10">Endoplasmic reticulum membrane</location>
        <topology evidence="1 10">Multi-pass membrane protein</topology>
    </subcellularLocation>
</comment>
<keyword evidence="5" id="KW-0808">Transferase</keyword>
<evidence type="ECO:0000313" key="11">
    <source>
        <dbReference type="EMBL" id="KAK7204747.1"/>
    </source>
</evidence>
<dbReference type="Pfam" id="PF03901">
    <property type="entry name" value="Glyco_transf_22"/>
    <property type="match status" value="1"/>
</dbReference>
<feature type="transmembrane region" description="Helical" evidence="10">
    <location>
        <begin position="21"/>
        <end position="42"/>
    </location>
</feature>
<keyword evidence="4 10" id="KW-0328">Glycosyltransferase</keyword>
<evidence type="ECO:0000256" key="8">
    <source>
        <dbReference type="ARBA" id="ARBA00022989"/>
    </source>
</evidence>
<dbReference type="Proteomes" id="UP001498771">
    <property type="component" value="Unassembled WGS sequence"/>
</dbReference>
<evidence type="ECO:0000256" key="5">
    <source>
        <dbReference type="ARBA" id="ARBA00022679"/>
    </source>
</evidence>
<dbReference type="PANTHER" id="PTHR22760">
    <property type="entry name" value="GLYCOSYLTRANSFERASE"/>
    <property type="match status" value="1"/>
</dbReference>
<keyword evidence="9 10" id="KW-0472">Membrane</keyword>
<accession>A0ABR1F4L4</accession>
<keyword evidence="8 10" id="KW-1133">Transmembrane helix</keyword>
<reference evidence="11 12" key="1">
    <citation type="submission" date="2024-03" db="EMBL/GenBank/DDBJ databases">
        <title>Genome-scale model development and genomic sequencing of the oleaginous clade Lipomyces.</title>
        <authorList>
            <consortium name="Lawrence Berkeley National Laboratory"/>
            <person name="Czajka J.J."/>
            <person name="Han Y."/>
            <person name="Kim J."/>
            <person name="Mondo S.J."/>
            <person name="Hofstad B.A."/>
            <person name="Robles A."/>
            <person name="Haridas S."/>
            <person name="Riley R."/>
            <person name="LaButti K."/>
            <person name="Pangilinan J."/>
            <person name="Andreopoulos W."/>
            <person name="Lipzen A."/>
            <person name="Yan J."/>
            <person name="Wang M."/>
            <person name="Ng V."/>
            <person name="Grigoriev I.V."/>
            <person name="Spatafora J.W."/>
            <person name="Magnuson J.K."/>
            <person name="Baker S.E."/>
            <person name="Pomraning K.R."/>
        </authorList>
    </citation>
    <scope>NUCLEOTIDE SEQUENCE [LARGE SCALE GENOMIC DNA]</scope>
    <source>
        <strain evidence="11 12">Phaff 52-87</strain>
    </source>
</reference>
<feature type="transmembrane region" description="Helical" evidence="10">
    <location>
        <begin position="308"/>
        <end position="330"/>
    </location>
</feature>
<dbReference type="InterPro" id="IPR005599">
    <property type="entry name" value="GPI_mannosylTrfase"/>
</dbReference>
<feature type="transmembrane region" description="Helical" evidence="10">
    <location>
        <begin position="281"/>
        <end position="302"/>
    </location>
</feature>
<keyword evidence="7 10" id="KW-0256">Endoplasmic reticulum</keyword>
<evidence type="ECO:0000256" key="7">
    <source>
        <dbReference type="ARBA" id="ARBA00022824"/>
    </source>
</evidence>
<evidence type="ECO:0000256" key="2">
    <source>
        <dbReference type="ARBA" id="ARBA00004922"/>
    </source>
</evidence>
<evidence type="ECO:0000313" key="12">
    <source>
        <dbReference type="Proteomes" id="UP001498771"/>
    </source>
</evidence>
<comment type="pathway">
    <text evidence="2">Protein modification; protein glycosylation.</text>
</comment>
<evidence type="ECO:0000256" key="9">
    <source>
        <dbReference type="ARBA" id="ARBA00023136"/>
    </source>
</evidence>
<keyword evidence="6 10" id="KW-0812">Transmembrane</keyword>
<proteinExistence type="inferred from homology"/>
<feature type="transmembrane region" description="Helical" evidence="10">
    <location>
        <begin position="183"/>
        <end position="205"/>
    </location>
</feature>